<accession>A0AAN9TCV4</accession>
<evidence type="ECO:0000313" key="12">
    <source>
        <dbReference type="EMBL" id="KAK7411791.1"/>
    </source>
</evidence>
<dbReference type="Proteomes" id="UP001386955">
    <property type="component" value="Unassembled WGS sequence"/>
</dbReference>
<dbReference type="SMART" id="SM00856">
    <property type="entry name" value="PMEI"/>
    <property type="match status" value="1"/>
</dbReference>
<name>A0AAN9TCV4_PSOTE</name>
<dbReference type="GO" id="GO:0004857">
    <property type="term" value="F:enzyme inhibitor activity"/>
    <property type="evidence" value="ECO:0007669"/>
    <property type="project" value="InterPro"/>
</dbReference>
<evidence type="ECO:0000256" key="2">
    <source>
        <dbReference type="ARBA" id="ARBA00005184"/>
    </source>
</evidence>
<keyword evidence="13" id="KW-1185">Reference proteome</keyword>
<comment type="catalytic activity">
    <reaction evidence="9">
        <text>[(1-&gt;4)-alpha-D-galacturonosyl methyl ester](n) + n H2O = [(1-&gt;4)-alpha-D-galacturonosyl](n) + n methanol + n H(+)</text>
        <dbReference type="Rhea" id="RHEA:22380"/>
        <dbReference type="Rhea" id="RHEA-COMP:14570"/>
        <dbReference type="Rhea" id="RHEA-COMP:14573"/>
        <dbReference type="ChEBI" id="CHEBI:15377"/>
        <dbReference type="ChEBI" id="CHEBI:15378"/>
        <dbReference type="ChEBI" id="CHEBI:17790"/>
        <dbReference type="ChEBI" id="CHEBI:140522"/>
        <dbReference type="ChEBI" id="CHEBI:140523"/>
        <dbReference type="EC" id="3.1.1.11"/>
    </reaction>
</comment>
<comment type="subcellular location">
    <subcellularLocation>
        <location evidence="1">Secreted</location>
        <location evidence="1">Cell wall</location>
    </subcellularLocation>
</comment>
<comment type="caution">
    <text evidence="12">The sequence shown here is derived from an EMBL/GenBank/DDBJ whole genome shotgun (WGS) entry which is preliminary data.</text>
</comment>
<keyword evidence="7 9" id="KW-0063">Aspartyl esterase</keyword>
<keyword evidence="5" id="KW-0134">Cell wall</keyword>
<dbReference type="InterPro" id="IPR012334">
    <property type="entry name" value="Pectin_lyas_fold"/>
</dbReference>
<dbReference type="InterPro" id="IPR011050">
    <property type="entry name" value="Pectin_lyase_fold/virulence"/>
</dbReference>
<evidence type="ECO:0000256" key="4">
    <source>
        <dbReference type="ARBA" id="ARBA00007786"/>
    </source>
</evidence>
<organism evidence="12 13">
    <name type="scientific">Psophocarpus tetragonolobus</name>
    <name type="common">Winged bean</name>
    <name type="synonym">Dolichos tetragonolobus</name>
    <dbReference type="NCBI Taxonomy" id="3891"/>
    <lineage>
        <taxon>Eukaryota</taxon>
        <taxon>Viridiplantae</taxon>
        <taxon>Streptophyta</taxon>
        <taxon>Embryophyta</taxon>
        <taxon>Tracheophyta</taxon>
        <taxon>Spermatophyta</taxon>
        <taxon>Magnoliopsida</taxon>
        <taxon>eudicotyledons</taxon>
        <taxon>Gunneridae</taxon>
        <taxon>Pentapetalae</taxon>
        <taxon>rosids</taxon>
        <taxon>fabids</taxon>
        <taxon>Fabales</taxon>
        <taxon>Fabaceae</taxon>
        <taxon>Papilionoideae</taxon>
        <taxon>50 kb inversion clade</taxon>
        <taxon>NPAAA clade</taxon>
        <taxon>indigoferoid/millettioid clade</taxon>
        <taxon>Phaseoleae</taxon>
        <taxon>Psophocarpus</taxon>
    </lineage>
</organism>
<dbReference type="SUPFAM" id="SSF51126">
    <property type="entry name" value="Pectin lyase-like"/>
    <property type="match status" value="1"/>
</dbReference>
<evidence type="ECO:0000256" key="7">
    <source>
        <dbReference type="ARBA" id="ARBA00023085"/>
    </source>
</evidence>
<comment type="pathway">
    <text evidence="2 9">Glycan metabolism; pectin degradation; 2-dehydro-3-deoxy-D-gluconate from pectin: step 1/5.</text>
</comment>
<dbReference type="EMBL" id="JAYMYS010000001">
    <property type="protein sequence ID" value="KAK7411791.1"/>
    <property type="molecule type" value="Genomic_DNA"/>
</dbReference>
<dbReference type="InterPro" id="IPR000070">
    <property type="entry name" value="Pectinesterase_cat"/>
</dbReference>
<evidence type="ECO:0000313" key="13">
    <source>
        <dbReference type="Proteomes" id="UP001386955"/>
    </source>
</evidence>
<evidence type="ECO:0000259" key="11">
    <source>
        <dbReference type="SMART" id="SM00856"/>
    </source>
</evidence>
<keyword evidence="10" id="KW-0472">Membrane</keyword>
<dbReference type="FunFam" id="2.160.20.10:FF:000001">
    <property type="entry name" value="Pectinesterase"/>
    <property type="match status" value="1"/>
</dbReference>
<dbReference type="Pfam" id="PF01095">
    <property type="entry name" value="Pectinesterase"/>
    <property type="match status" value="1"/>
</dbReference>
<dbReference type="InterPro" id="IPR033131">
    <property type="entry name" value="Pectinesterase_Asp_AS"/>
</dbReference>
<dbReference type="GO" id="GO:0042545">
    <property type="term" value="P:cell wall modification"/>
    <property type="evidence" value="ECO:0007669"/>
    <property type="project" value="UniProtKB-UniRule"/>
</dbReference>
<evidence type="ECO:0000256" key="5">
    <source>
        <dbReference type="ARBA" id="ARBA00022512"/>
    </source>
</evidence>
<feature type="domain" description="Pectinesterase inhibitor" evidence="11">
    <location>
        <begin position="40"/>
        <end position="163"/>
    </location>
</feature>
<dbReference type="PANTHER" id="PTHR31707">
    <property type="entry name" value="PECTINESTERASE"/>
    <property type="match status" value="1"/>
</dbReference>
<dbReference type="Gene3D" id="2.160.20.10">
    <property type="entry name" value="Single-stranded right-handed beta-helix, Pectin lyase-like"/>
    <property type="match status" value="1"/>
</dbReference>
<gene>
    <name evidence="12" type="ORF">VNO78_03231</name>
</gene>
<dbReference type="Pfam" id="PF04043">
    <property type="entry name" value="PMEI"/>
    <property type="match status" value="1"/>
</dbReference>
<protein>
    <recommendedName>
        <fullName evidence="9">Pectinesterase</fullName>
        <ecNumber evidence="9">3.1.1.11</ecNumber>
    </recommendedName>
</protein>
<evidence type="ECO:0000256" key="10">
    <source>
        <dbReference type="SAM" id="Phobius"/>
    </source>
</evidence>
<dbReference type="GO" id="GO:0030599">
    <property type="term" value="F:pectinesterase activity"/>
    <property type="evidence" value="ECO:0007669"/>
    <property type="project" value="UniProtKB-UniRule"/>
</dbReference>
<comment type="similarity">
    <text evidence="4">In the C-terminal section; belongs to the pectinesterase family.</text>
</comment>
<evidence type="ECO:0000256" key="9">
    <source>
        <dbReference type="RuleBase" id="RU000589"/>
    </source>
</evidence>
<evidence type="ECO:0000256" key="3">
    <source>
        <dbReference type="ARBA" id="ARBA00006027"/>
    </source>
</evidence>
<evidence type="ECO:0000256" key="6">
    <source>
        <dbReference type="ARBA" id="ARBA00022801"/>
    </source>
</evidence>
<keyword evidence="10" id="KW-1133">Transmembrane helix</keyword>
<comment type="similarity">
    <text evidence="3">In the N-terminal section; belongs to the PMEI family.</text>
</comment>
<reference evidence="12 13" key="1">
    <citation type="submission" date="2024-01" db="EMBL/GenBank/DDBJ databases">
        <title>The genomes of 5 underutilized Papilionoideae crops provide insights into root nodulation and disease resistanc.</title>
        <authorList>
            <person name="Jiang F."/>
        </authorList>
    </citation>
    <scope>NUCLEOTIDE SEQUENCE [LARGE SCALE GENOMIC DNA]</scope>
    <source>
        <strain evidence="12">DUOXIRENSHENG_FW03</strain>
        <tissue evidence="12">Leaves</tissue>
    </source>
</reference>
<dbReference type="EC" id="3.1.1.11" evidence="9"/>
<feature type="active site" evidence="8">
    <location>
        <position position="348"/>
    </location>
</feature>
<feature type="transmembrane region" description="Helical" evidence="10">
    <location>
        <begin position="12"/>
        <end position="34"/>
    </location>
</feature>
<sequence length="508" mass="56560">MVIFLTKQLRSSISTITFIIIFLFLFASSEFAGLRSLNVSPSKFIRVVRKVGDDLQKVTSMFKSELSNAKHDPLLFNLISTCLDLLDLSVDQLNWSISAVQSPKGNHNSTGDMKSDLRTWLSAVLANVETCTDSFEDTKRNVKGSIATKIDEAKSLLQDLLTQVKPSLNDLSMSSRSKFPSWVEQRDKKLLGREGVRANAVVAVDGSGNFTKVMDAVNAAPDKSMIRYVIHIKKGVYIENVVIGMEKWNLMMIGDGMDATVITGNLSVNVSFTTFRTATFGVNGRGFIAQDLTFENTAGPNNHQAVALRSNSDLSIFFRCGIYGYQDSLYAHTSRQFYRECKISGTVDFIFGRATVVFQNCTILARKGLESQKNTITAQGEKHLTESSGFSFQFCNISADHDLVPFVNTTSTYLGRPWKAYSRTIFMSSYISDVLNPKGWLEWNGTLYLNTLYYAEYDNYGPGARLDGRVKWPGYHVIDDPTKASNFTVANLIEGNIWLPSTGVPFIP</sequence>
<dbReference type="CDD" id="cd15799">
    <property type="entry name" value="PMEI-like_4"/>
    <property type="match status" value="1"/>
</dbReference>
<evidence type="ECO:0000256" key="1">
    <source>
        <dbReference type="ARBA" id="ARBA00004191"/>
    </source>
</evidence>
<dbReference type="SUPFAM" id="SSF101148">
    <property type="entry name" value="Plant invertase/pectin methylesterase inhibitor"/>
    <property type="match status" value="1"/>
</dbReference>
<proteinExistence type="inferred from homology"/>
<dbReference type="NCBIfam" id="TIGR01614">
    <property type="entry name" value="PME_inhib"/>
    <property type="match status" value="1"/>
</dbReference>
<dbReference type="InterPro" id="IPR006501">
    <property type="entry name" value="Pectinesterase_inhib_dom"/>
</dbReference>
<dbReference type="GO" id="GO:0045490">
    <property type="term" value="P:pectin catabolic process"/>
    <property type="evidence" value="ECO:0007669"/>
    <property type="project" value="UniProtKB-UniRule"/>
</dbReference>
<keyword evidence="5" id="KW-0964">Secreted</keyword>
<evidence type="ECO:0000256" key="8">
    <source>
        <dbReference type="PROSITE-ProRule" id="PRU10040"/>
    </source>
</evidence>
<dbReference type="InterPro" id="IPR035513">
    <property type="entry name" value="Invertase/methylesterase_inhib"/>
</dbReference>
<dbReference type="AlphaFoldDB" id="A0AAN9TCV4"/>
<keyword evidence="10" id="KW-0812">Transmembrane</keyword>
<dbReference type="Gene3D" id="1.20.140.40">
    <property type="entry name" value="Invertase/pectin methylesterase inhibitor family protein"/>
    <property type="match status" value="1"/>
</dbReference>
<keyword evidence="6 9" id="KW-0378">Hydrolase</keyword>
<dbReference type="PROSITE" id="PS00503">
    <property type="entry name" value="PECTINESTERASE_2"/>
    <property type="match status" value="1"/>
</dbReference>